<evidence type="ECO:0000256" key="8">
    <source>
        <dbReference type="HAMAP-Rule" id="MF_00500"/>
    </source>
</evidence>
<dbReference type="PANTHER" id="PTHR33398:SF1">
    <property type="entry name" value="SMALL RIBOSOMAL SUBUNIT PROTEIN BS20C"/>
    <property type="match status" value="1"/>
</dbReference>
<dbReference type="Pfam" id="PF01649">
    <property type="entry name" value="Ribosomal_S20p"/>
    <property type="match status" value="1"/>
</dbReference>
<dbReference type="GO" id="GO:0006412">
    <property type="term" value="P:translation"/>
    <property type="evidence" value="ECO:0007669"/>
    <property type="project" value="UniProtKB-UniRule"/>
</dbReference>
<dbReference type="InterPro" id="IPR036510">
    <property type="entry name" value="Ribosomal_bS20_sf"/>
</dbReference>
<sequence length="111" mass="12451">MIDARKGSRHNPQSFSKPDYRSNPLANIKSAKKRARQSEQHRQRNASARSMVRTAIKNVVKAIEAKDKAKAEAAMKIAEPVMDRYAARGLIHKNKAARHKSRLTAHIKALA</sequence>
<evidence type="ECO:0000313" key="11">
    <source>
        <dbReference type="Proteomes" id="UP000294862"/>
    </source>
</evidence>
<dbReference type="EMBL" id="SLWQ01000002">
    <property type="protein sequence ID" value="TCO41877.1"/>
    <property type="molecule type" value="Genomic_DNA"/>
</dbReference>
<keyword evidence="6 8" id="KW-0687">Ribonucleoprotein</keyword>
<evidence type="ECO:0000256" key="9">
    <source>
        <dbReference type="SAM" id="MobiDB-lite"/>
    </source>
</evidence>
<evidence type="ECO:0000256" key="7">
    <source>
        <dbReference type="ARBA" id="ARBA00035136"/>
    </source>
</evidence>
<keyword evidence="11" id="KW-1185">Reference proteome</keyword>
<evidence type="ECO:0000256" key="4">
    <source>
        <dbReference type="ARBA" id="ARBA00022884"/>
    </source>
</evidence>
<reference evidence="10 11" key="1">
    <citation type="journal article" date="2015" name="Stand. Genomic Sci.">
        <title>Genomic Encyclopedia of Bacterial and Archaeal Type Strains, Phase III: the genomes of soil and plant-associated and newly described type strains.</title>
        <authorList>
            <person name="Whitman W.B."/>
            <person name="Woyke T."/>
            <person name="Klenk H.P."/>
            <person name="Zhou Y."/>
            <person name="Lilburn T.G."/>
            <person name="Beck B.J."/>
            <person name="De Vos P."/>
            <person name="Vandamme P."/>
            <person name="Eisen J.A."/>
            <person name="Garrity G."/>
            <person name="Hugenholtz P."/>
            <person name="Kyrpides N.C."/>
        </authorList>
    </citation>
    <scope>NUCLEOTIDE SEQUENCE [LARGE SCALE GENOMIC DNA]</scope>
    <source>
        <strain evidence="10 11">A3</strain>
    </source>
</reference>
<dbReference type="PANTHER" id="PTHR33398">
    <property type="entry name" value="30S RIBOSOMAL PROTEIN S20"/>
    <property type="match status" value="1"/>
</dbReference>
<comment type="function">
    <text evidence="1 8">Binds directly to 16S ribosomal RNA.</text>
</comment>
<dbReference type="GO" id="GO:0003735">
    <property type="term" value="F:structural constituent of ribosome"/>
    <property type="evidence" value="ECO:0007669"/>
    <property type="project" value="InterPro"/>
</dbReference>
<dbReference type="FunFam" id="1.20.58.110:FF:000001">
    <property type="entry name" value="30S ribosomal protein S20"/>
    <property type="match status" value="1"/>
</dbReference>
<dbReference type="NCBIfam" id="TIGR00029">
    <property type="entry name" value="S20"/>
    <property type="match status" value="1"/>
</dbReference>
<comment type="similarity">
    <text evidence="2 8">Belongs to the bacterial ribosomal protein bS20 family.</text>
</comment>
<comment type="caution">
    <text evidence="10">The sequence shown here is derived from an EMBL/GenBank/DDBJ whole genome shotgun (WGS) entry which is preliminary data.</text>
</comment>
<evidence type="ECO:0000256" key="6">
    <source>
        <dbReference type="ARBA" id="ARBA00023274"/>
    </source>
</evidence>
<dbReference type="GO" id="GO:0005829">
    <property type="term" value="C:cytosol"/>
    <property type="evidence" value="ECO:0007669"/>
    <property type="project" value="TreeGrafter"/>
</dbReference>
<feature type="region of interest" description="Disordered" evidence="9">
    <location>
        <begin position="1"/>
        <end position="51"/>
    </location>
</feature>
<evidence type="ECO:0000256" key="5">
    <source>
        <dbReference type="ARBA" id="ARBA00022980"/>
    </source>
</evidence>
<dbReference type="SUPFAM" id="SSF46992">
    <property type="entry name" value="Ribosomal protein S20"/>
    <property type="match status" value="1"/>
</dbReference>
<evidence type="ECO:0000313" key="10">
    <source>
        <dbReference type="EMBL" id="TCO41877.1"/>
    </source>
</evidence>
<gene>
    <name evidence="8" type="primary">rpsT</name>
    <name evidence="10" type="ORF">EV148_102230</name>
</gene>
<dbReference type="Gene3D" id="1.20.58.110">
    <property type="entry name" value="Ribosomal protein S20"/>
    <property type="match status" value="1"/>
</dbReference>
<keyword evidence="5 8" id="KW-0689">Ribosomal protein</keyword>
<dbReference type="HAMAP" id="MF_00500">
    <property type="entry name" value="Ribosomal_bS20"/>
    <property type="match status" value="1"/>
</dbReference>
<dbReference type="Proteomes" id="UP000294862">
    <property type="component" value="Unassembled WGS sequence"/>
</dbReference>
<keyword evidence="3 8" id="KW-0699">rRNA-binding</keyword>
<organism evidence="10 11">
    <name type="scientific">Dokdonella fugitiva</name>
    <dbReference type="NCBI Taxonomy" id="328517"/>
    <lineage>
        <taxon>Bacteria</taxon>
        <taxon>Pseudomonadati</taxon>
        <taxon>Pseudomonadota</taxon>
        <taxon>Gammaproteobacteria</taxon>
        <taxon>Lysobacterales</taxon>
        <taxon>Rhodanobacteraceae</taxon>
        <taxon>Dokdonella</taxon>
    </lineage>
</organism>
<evidence type="ECO:0000256" key="3">
    <source>
        <dbReference type="ARBA" id="ARBA00022730"/>
    </source>
</evidence>
<evidence type="ECO:0000256" key="2">
    <source>
        <dbReference type="ARBA" id="ARBA00007634"/>
    </source>
</evidence>
<keyword evidence="4 8" id="KW-0694">RNA-binding</keyword>
<dbReference type="InterPro" id="IPR002583">
    <property type="entry name" value="Ribosomal_bS20"/>
</dbReference>
<proteinExistence type="inferred from homology"/>
<dbReference type="GO" id="GO:0015935">
    <property type="term" value="C:small ribosomal subunit"/>
    <property type="evidence" value="ECO:0007669"/>
    <property type="project" value="TreeGrafter"/>
</dbReference>
<dbReference type="AlphaFoldDB" id="A0A4R2ICA7"/>
<protein>
    <recommendedName>
        <fullName evidence="7 8">Small ribosomal subunit protein bS20</fullName>
    </recommendedName>
</protein>
<accession>A0A4R2ICA7</accession>
<evidence type="ECO:0000256" key="1">
    <source>
        <dbReference type="ARBA" id="ARBA00003134"/>
    </source>
</evidence>
<dbReference type="GO" id="GO:0070181">
    <property type="term" value="F:small ribosomal subunit rRNA binding"/>
    <property type="evidence" value="ECO:0007669"/>
    <property type="project" value="TreeGrafter"/>
</dbReference>
<name>A0A4R2ICA7_9GAMM</name>